<keyword evidence="5" id="KW-0175">Coiled coil</keyword>
<dbReference type="Pfam" id="PF13639">
    <property type="entry name" value="zf-RING_2"/>
    <property type="match status" value="1"/>
</dbReference>
<feature type="domain" description="RING-type" evidence="7">
    <location>
        <begin position="501"/>
        <end position="541"/>
    </location>
</feature>
<dbReference type="WBParaSite" id="scf7180000424392.g12959">
    <property type="protein sequence ID" value="scf7180000424392.g12959"/>
    <property type="gene ID" value="scf7180000424392.g12959"/>
</dbReference>
<evidence type="ECO:0000256" key="2">
    <source>
        <dbReference type="ARBA" id="ARBA00022771"/>
    </source>
</evidence>
<dbReference type="PROSITE" id="PS50271">
    <property type="entry name" value="ZF_UBP"/>
    <property type="match status" value="1"/>
</dbReference>
<sequence length="873" mass="100330">MISSRSKSLEDRNVLLNCSKQLFETSVAVKRLIINQWHNISRVLKDLKGIFLQVFLPVEKRQQNFTFVDALADVTFLSLDNATLFYEIHDMYFSVTILLIALTLGEIIGNLWTEFAWAPQLAVYQALTVILLLPLQLSVERIHETIKQRRSDLYVKIFFIGFSMGRLCDYNLMLNAPKIICPMVFCILIDKFGVFKDDNIDLRQKQSHCSSPIRFFTRQEESRLDLFIGLALTVNGILFYYGLNQLLQENSTLQRPIWSFGATNPWLANADLVYQEESLTPISTKKRYSTSVETKRLSKNTKNVLKNEKTNETISIPPMRDLDGLQGNSGLFILFKCCFFVYSLTWMISNNFSAVDPDTKPFYHGNPFVEKHRGVMRLHKENLESSEHPPINNCCMLVMMDIPAFFTCRELVSFVRPSSTHILLMKIVRDETANKYMVTIKFKTPESATKFYEQYNGLEFNSIEPEKCSLRFVDTIEAEGDDSTTFTGLNVDPAYGETRTCSVCLERMEEGNNMLLIILCNHSFHAKCISQWADTTCPICRYTQTPEIVPDQKCFDCGLTSDLWMCLICGNIGCGRYAAAHAYKHYETTSHIFTLQIGGKLVWDYAGDNYVHRLIESSTDGKPVEYEGVNNDSFEKEKEKISAVQLEYTCLLTSQLENQRLFYEEKLREADERFNEYSREAQQKVNSLEAELKSTRNELTSTGAELVTLSNAKKQLDKKYLSSQTKCQALQVELDEEKQMSKLLRTDKEFLSRQLEETNQKRKIEVGALEEQIHDLLLHFETEAKIKEQIENGTISKEELEQSNVELKEDVTPKRECISVNIGQAGAQIGNACWELYNLEHGIGKDGFLLEKEENEEIFEIGERKGREKCQAK</sequence>
<dbReference type="Pfam" id="PF02148">
    <property type="entry name" value="zf-UBP"/>
    <property type="match status" value="1"/>
</dbReference>
<dbReference type="Gene3D" id="3.40.50.1440">
    <property type="entry name" value="Tubulin/FtsZ, GTPase domain"/>
    <property type="match status" value="1"/>
</dbReference>
<keyword evidence="6" id="KW-0472">Membrane</keyword>
<dbReference type="SMART" id="SM00290">
    <property type="entry name" value="ZnF_UBP"/>
    <property type="match status" value="1"/>
</dbReference>
<keyword evidence="6" id="KW-1133">Transmembrane helix</keyword>
<dbReference type="SUPFAM" id="SSF52490">
    <property type="entry name" value="Tubulin nucleotide-binding domain-like"/>
    <property type="match status" value="1"/>
</dbReference>
<feature type="transmembrane region" description="Helical" evidence="6">
    <location>
        <begin position="224"/>
        <end position="243"/>
    </location>
</feature>
<evidence type="ECO:0000256" key="4">
    <source>
        <dbReference type="PROSITE-ProRule" id="PRU00502"/>
    </source>
</evidence>
<keyword evidence="3" id="KW-0862">Zinc</keyword>
<dbReference type="InterPro" id="IPR001607">
    <property type="entry name" value="Znf_UBP"/>
</dbReference>
<feature type="coiled-coil region" evidence="5">
    <location>
        <begin position="741"/>
        <end position="810"/>
    </location>
</feature>
<accession>A0A915PB45</accession>
<evidence type="ECO:0000256" key="5">
    <source>
        <dbReference type="SAM" id="Coils"/>
    </source>
</evidence>
<evidence type="ECO:0000256" key="1">
    <source>
        <dbReference type="ARBA" id="ARBA00022723"/>
    </source>
</evidence>
<evidence type="ECO:0000256" key="6">
    <source>
        <dbReference type="SAM" id="Phobius"/>
    </source>
</evidence>
<feature type="transmembrane region" description="Helical" evidence="6">
    <location>
        <begin position="121"/>
        <end position="139"/>
    </location>
</feature>
<feature type="coiled-coil region" evidence="5">
    <location>
        <begin position="653"/>
        <end position="705"/>
    </location>
</feature>
<dbReference type="PANTHER" id="PTHR24007">
    <property type="entry name" value="BRCA1-ASSOCIATED PROTEIN"/>
    <property type="match status" value="1"/>
</dbReference>
<dbReference type="Proteomes" id="UP000887560">
    <property type="component" value="Unplaced"/>
</dbReference>
<organism evidence="9 10">
    <name type="scientific">Meloidogyne floridensis</name>
    <dbReference type="NCBI Taxonomy" id="298350"/>
    <lineage>
        <taxon>Eukaryota</taxon>
        <taxon>Metazoa</taxon>
        <taxon>Ecdysozoa</taxon>
        <taxon>Nematoda</taxon>
        <taxon>Chromadorea</taxon>
        <taxon>Rhabditida</taxon>
        <taxon>Tylenchina</taxon>
        <taxon>Tylenchomorpha</taxon>
        <taxon>Tylenchoidea</taxon>
        <taxon>Meloidogynidae</taxon>
        <taxon>Meloidogyninae</taxon>
        <taxon>Meloidogyne</taxon>
    </lineage>
</organism>
<proteinExistence type="predicted"/>
<keyword evidence="6" id="KW-0812">Transmembrane</keyword>
<evidence type="ECO:0000313" key="9">
    <source>
        <dbReference type="Proteomes" id="UP000887560"/>
    </source>
</evidence>
<dbReference type="InterPro" id="IPR013083">
    <property type="entry name" value="Znf_RING/FYVE/PHD"/>
</dbReference>
<dbReference type="InterPro" id="IPR036525">
    <property type="entry name" value="Tubulin/FtsZ_GTPase_sf"/>
</dbReference>
<evidence type="ECO:0000313" key="10">
    <source>
        <dbReference type="WBParaSite" id="scf7180000424392.g12959"/>
    </source>
</evidence>
<name>A0A915PB45_9BILA</name>
<keyword evidence="9" id="KW-1185">Reference proteome</keyword>
<evidence type="ECO:0000259" key="8">
    <source>
        <dbReference type="PROSITE" id="PS50271"/>
    </source>
</evidence>
<protein>
    <submittedName>
        <fullName evidence="10">BRCA1-associated protein</fullName>
    </submittedName>
</protein>
<keyword evidence="2 4" id="KW-0863">Zinc-finger</keyword>
<dbReference type="GO" id="GO:0061630">
    <property type="term" value="F:ubiquitin protein ligase activity"/>
    <property type="evidence" value="ECO:0007669"/>
    <property type="project" value="TreeGrafter"/>
</dbReference>
<keyword evidence="1" id="KW-0479">Metal-binding</keyword>
<dbReference type="PROSITE" id="PS50089">
    <property type="entry name" value="ZF_RING_2"/>
    <property type="match status" value="1"/>
</dbReference>
<dbReference type="SUPFAM" id="SSF57850">
    <property type="entry name" value="RING/U-box"/>
    <property type="match status" value="2"/>
</dbReference>
<evidence type="ECO:0000259" key="7">
    <source>
        <dbReference type="PROSITE" id="PS50089"/>
    </source>
</evidence>
<feature type="transmembrane region" description="Helical" evidence="6">
    <location>
        <begin position="91"/>
        <end position="109"/>
    </location>
</feature>
<dbReference type="SMART" id="SM00184">
    <property type="entry name" value="RING"/>
    <property type="match status" value="1"/>
</dbReference>
<dbReference type="GO" id="GO:0008270">
    <property type="term" value="F:zinc ion binding"/>
    <property type="evidence" value="ECO:0007669"/>
    <property type="project" value="UniProtKB-KW"/>
</dbReference>
<dbReference type="InterPro" id="IPR001841">
    <property type="entry name" value="Znf_RING"/>
</dbReference>
<dbReference type="Pfam" id="PF07576">
    <property type="entry name" value="BRAP2"/>
    <property type="match status" value="1"/>
</dbReference>
<reference evidence="10" key="1">
    <citation type="submission" date="2022-11" db="UniProtKB">
        <authorList>
            <consortium name="WormBaseParasite"/>
        </authorList>
    </citation>
    <scope>IDENTIFICATION</scope>
</reference>
<dbReference type="CDD" id="cd16457">
    <property type="entry name" value="RING-H2_BRAP2"/>
    <property type="match status" value="1"/>
</dbReference>
<dbReference type="AlphaFoldDB" id="A0A915PB45"/>
<dbReference type="GO" id="GO:0007265">
    <property type="term" value="P:Ras protein signal transduction"/>
    <property type="evidence" value="ECO:0007669"/>
    <property type="project" value="TreeGrafter"/>
</dbReference>
<dbReference type="InterPro" id="IPR011422">
    <property type="entry name" value="BRAP2/ETP1_RRM"/>
</dbReference>
<dbReference type="PANTHER" id="PTHR24007:SF7">
    <property type="entry name" value="BRCA1-ASSOCIATED PROTEIN"/>
    <property type="match status" value="1"/>
</dbReference>
<dbReference type="GO" id="GO:0005737">
    <property type="term" value="C:cytoplasm"/>
    <property type="evidence" value="ECO:0007669"/>
    <property type="project" value="TreeGrafter"/>
</dbReference>
<dbReference type="InterPro" id="IPR047243">
    <property type="entry name" value="RING-H2_BRAP2"/>
</dbReference>
<evidence type="ECO:0000256" key="3">
    <source>
        <dbReference type="ARBA" id="ARBA00022833"/>
    </source>
</evidence>
<dbReference type="Gene3D" id="3.30.40.10">
    <property type="entry name" value="Zinc/RING finger domain, C3HC4 (zinc finger)"/>
    <property type="match status" value="2"/>
</dbReference>
<dbReference type="GO" id="GO:0016567">
    <property type="term" value="P:protein ubiquitination"/>
    <property type="evidence" value="ECO:0007669"/>
    <property type="project" value="TreeGrafter"/>
</dbReference>
<feature type="domain" description="UBP-type" evidence="8">
    <location>
        <begin position="538"/>
        <end position="630"/>
    </location>
</feature>